<dbReference type="InterPro" id="IPR000157">
    <property type="entry name" value="TIR_dom"/>
</dbReference>
<evidence type="ECO:0000256" key="3">
    <source>
        <dbReference type="ARBA" id="ARBA00023027"/>
    </source>
</evidence>
<keyword evidence="3" id="KW-0520">NAD</keyword>
<evidence type="ECO:0000256" key="4">
    <source>
        <dbReference type="ARBA" id="ARBA00047304"/>
    </source>
</evidence>
<reference evidence="7" key="1">
    <citation type="submission" date="2016-06" db="EMBL/GenBank/DDBJ databases">
        <title>Parallel loss of symbiosis genes in relatives of nitrogen-fixing non-legume Parasponia.</title>
        <authorList>
            <person name="Van Velzen R."/>
            <person name="Holmer R."/>
            <person name="Bu F."/>
            <person name="Rutten L."/>
            <person name="Van Zeijl A."/>
            <person name="Liu W."/>
            <person name="Santuari L."/>
            <person name="Cao Q."/>
            <person name="Sharma T."/>
            <person name="Shen D."/>
            <person name="Roswanjaya Y."/>
            <person name="Wardhani T."/>
            <person name="Kalhor M.S."/>
            <person name="Jansen J."/>
            <person name="Van den Hoogen J."/>
            <person name="Gungor B."/>
            <person name="Hartog M."/>
            <person name="Hontelez J."/>
            <person name="Verver J."/>
            <person name="Yang W.-C."/>
            <person name="Schijlen E."/>
            <person name="Repin R."/>
            <person name="Schilthuizen M."/>
            <person name="Schranz E."/>
            <person name="Heidstra R."/>
            <person name="Miyata K."/>
            <person name="Fedorova E."/>
            <person name="Kohlen W."/>
            <person name="Bisseling T."/>
            <person name="Smit S."/>
            <person name="Geurts R."/>
        </authorList>
    </citation>
    <scope>NUCLEOTIDE SEQUENCE [LARGE SCALE GENOMIC DNA]</scope>
    <source>
        <strain evidence="7">cv. RG33-2</strain>
    </source>
</reference>
<evidence type="ECO:0000256" key="1">
    <source>
        <dbReference type="ARBA" id="ARBA00011982"/>
    </source>
</evidence>
<evidence type="ECO:0000256" key="2">
    <source>
        <dbReference type="ARBA" id="ARBA00022801"/>
    </source>
</evidence>
<gene>
    <name evidence="6" type="ORF">TorRG33x02_320200</name>
</gene>
<comment type="caution">
    <text evidence="6">The sequence shown here is derived from an EMBL/GenBank/DDBJ whole genome shotgun (WGS) entry which is preliminary data.</text>
</comment>
<evidence type="ECO:0000259" key="5">
    <source>
        <dbReference type="PROSITE" id="PS50104"/>
    </source>
</evidence>
<dbReference type="InParanoid" id="A0A2P5BIE6"/>
<dbReference type="Gene3D" id="3.40.50.10140">
    <property type="entry name" value="Toll/interleukin-1 receptor homology (TIR) domain"/>
    <property type="match status" value="1"/>
</dbReference>
<comment type="catalytic activity">
    <reaction evidence="4">
        <text>NAD(+) + H2O = ADP-D-ribose + nicotinamide + H(+)</text>
        <dbReference type="Rhea" id="RHEA:16301"/>
        <dbReference type="ChEBI" id="CHEBI:15377"/>
        <dbReference type="ChEBI" id="CHEBI:15378"/>
        <dbReference type="ChEBI" id="CHEBI:17154"/>
        <dbReference type="ChEBI" id="CHEBI:57540"/>
        <dbReference type="ChEBI" id="CHEBI:57967"/>
        <dbReference type="EC" id="3.2.2.6"/>
    </reaction>
    <physiologicalReaction direction="left-to-right" evidence="4">
        <dbReference type="Rhea" id="RHEA:16302"/>
    </physiologicalReaction>
</comment>
<dbReference type="STRING" id="63057.A0A2P5BIE6"/>
<dbReference type="Proteomes" id="UP000237000">
    <property type="component" value="Unassembled WGS sequence"/>
</dbReference>
<feature type="domain" description="TIR" evidence="5">
    <location>
        <begin position="16"/>
        <end position="166"/>
    </location>
</feature>
<dbReference type="InterPro" id="IPR035897">
    <property type="entry name" value="Toll_tir_struct_dom_sf"/>
</dbReference>
<protein>
    <recommendedName>
        <fullName evidence="1">ADP-ribosyl cyclase/cyclic ADP-ribose hydrolase</fullName>
        <ecNumber evidence="1">3.2.2.6</ecNumber>
    </recommendedName>
</protein>
<keyword evidence="7" id="KW-1185">Reference proteome</keyword>
<dbReference type="SMART" id="SM00255">
    <property type="entry name" value="TIR"/>
    <property type="match status" value="1"/>
</dbReference>
<dbReference type="GO" id="GO:0007165">
    <property type="term" value="P:signal transduction"/>
    <property type="evidence" value="ECO:0007669"/>
    <property type="project" value="InterPro"/>
</dbReference>
<evidence type="ECO:0000313" key="7">
    <source>
        <dbReference type="Proteomes" id="UP000237000"/>
    </source>
</evidence>
<dbReference type="GO" id="GO:0061809">
    <property type="term" value="F:NAD+ nucleosidase activity, cyclic ADP-ribose generating"/>
    <property type="evidence" value="ECO:0007669"/>
    <property type="project" value="UniProtKB-EC"/>
</dbReference>
<dbReference type="PANTHER" id="PTHR32009:SF39">
    <property type="entry name" value="TIR DOMAIN-CONTAINING PROTEIN"/>
    <property type="match status" value="1"/>
</dbReference>
<dbReference type="SUPFAM" id="SSF52200">
    <property type="entry name" value="Toll/Interleukin receptor TIR domain"/>
    <property type="match status" value="1"/>
</dbReference>
<name>A0A2P5BIE6_TREOI</name>
<dbReference type="PROSITE" id="PS50104">
    <property type="entry name" value="TIR"/>
    <property type="match status" value="1"/>
</dbReference>
<dbReference type="EC" id="3.2.2.6" evidence="1"/>
<dbReference type="Pfam" id="PF01582">
    <property type="entry name" value="TIR"/>
    <property type="match status" value="1"/>
</dbReference>
<dbReference type="EMBL" id="JXTC01000515">
    <property type="protein sequence ID" value="PON48571.1"/>
    <property type="molecule type" value="Genomic_DNA"/>
</dbReference>
<evidence type="ECO:0000313" key="6">
    <source>
        <dbReference type="EMBL" id="PON48571.1"/>
    </source>
</evidence>
<dbReference type="PANTHER" id="PTHR32009">
    <property type="entry name" value="TMV RESISTANCE PROTEIN N-LIKE"/>
    <property type="match status" value="1"/>
</dbReference>
<dbReference type="AlphaFoldDB" id="A0A2P5BIE6"/>
<dbReference type="OrthoDB" id="1905256at2759"/>
<organism evidence="6 7">
    <name type="scientific">Trema orientale</name>
    <name type="common">Charcoal tree</name>
    <name type="synonym">Celtis orientalis</name>
    <dbReference type="NCBI Taxonomy" id="63057"/>
    <lineage>
        <taxon>Eukaryota</taxon>
        <taxon>Viridiplantae</taxon>
        <taxon>Streptophyta</taxon>
        <taxon>Embryophyta</taxon>
        <taxon>Tracheophyta</taxon>
        <taxon>Spermatophyta</taxon>
        <taxon>Magnoliopsida</taxon>
        <taxon>eudicotyledons</taxon>
        <taxon>Gunneridae</taxon>
        <taxon>Pentapetalae</taxon>
        <taxon>rosids</taxon>
        <taxon>fabids</taxon>
        <taxon>Rosales</taxon>
        <taxon>Cannabaceae</taxon>
        <taxon>Trema</taxon>
    </lineage>
</organism>
<accession>A0A2P5BIE6</accession>
<feature type="non-terminal residue" evidence="6">
    <location>
        <position position="1"/>
    </location>
</feature>
<proteinExistence type="predicted"/>
<sequence length="233" mass="25526">KKKMEGSSSSSSSSPSKPSVVLSFCDEDSGKGFISHLKYALSKEGIDSFTHEDGEELTEESRCSIIIFSPNYASSASRLDEIVKILDYKDTKGLIVIPVFYGVDPTDVRKLTGTFGRAFAKHAQDPRAPRWKETLAQVTNIAGKHLLNGDEAEFIRKIVAVLSSKLTSIRTSTSTSVASADIYEACFGLNSSVARLHSYLSTWLAGLRNICFAFFFFSRGFNQSQILIAAARV</sequence>
<keyword evidence="2" id="KW-0378">Hydrolase</keyword>